<keyword evidence="2" id="KW-1185">Reference proteome</keyword>
<accession>A0ACA9Y107</accession>
<reference evidence="1" key="1">
    <citation type="submission" date="2022-06" db="EMBL/GenBank/DDBJ databases">
        <authorList>
            <person name="Legras J.-L."/>
            <person name="Devillers H."/>
            <person name="Grondin C."/>
        </authorList>
    </citation>
    <scope>NUCLEOTIDE SEQUENCE</scope>
    <source>
        <strain evidence="1">CLIB 1444</strain>
    </source>
</reference>
<evidence type="ECO:0000313" key="1">
    <source>
        <dbReference type="EMBL" id="CAH6718642.1"/>
    </source>
</evidence>
<comment type="caution">
    <text evidence="1">The sequence shown here is derived from an EMBL/GenBank/DDBJ whole genome shotgun (WGS) entry which is preliminary data.</text>
</comment>
<gene>
    <name evidence="1" type="ORF">CLIB1444_01S11320</name>
</gene>
<dbReference type="Proteomes" id="UP001152531">
    <property type="component" value="Unassembled WGS sequence"/>
</dbReference>
<name>A0ACA9Y107_9ASCO</name>
<sequence>MFRIGTKTKLVLGAVGFYASAEAYLHWSTQQIINSRKLSISSQEKFKSETVAGMFINPFPEYRPQTGFEFMLVRFIELFESFYGNKIELHEHPDKDHTVEDYLQIHKPNIDIFTQNSKILQECIKNDNFKAIKSSWWSTPINKQLLCIWLGQSCSLIQISGINFLTDPILSDHLFSPHIGPRRLNSSPMDLKDLQNATNNQLNFILVSHDHPDHLEMDLVKQIGNKSTWIVPLGLKKTLARKGIYNIIEMDWWESIKLNPYIKGGDKLDDYEIVCLPSMHWSGRWIVDANFSLWCSFIIKQNGKSIVYHAGDTGYSKELFEEIGRVHAPVHLSLLPIGQYCPSWHQKPRHISPEESLKIVDHLKSSFMFGVHWGTYKLSSEPILEPKKLLTKLSKDREKTEYFKTPEFGLTYLFDIDKNIQYPIY</sequence>
<organism evidence="1 2">
    <name type="scientific">[Candida] jaroonii</name>
    <dbReference type="NCBI Taxonomy" id="467808"/>
    <lineage>
        <taxon>Eukaryota</taxon>
        <taxon>Fungi</taxon>
        <taxon>Dikarya</taxon>
        <taxon>Ascomycota</taxon>
        <taxon>Saccharomycotina</taxon>
        <taxon>Pichiomycetes</taxon>
        <taxon>Debaryomycetaceae</taxon>
        <taxon>Yamadazyma</taxon>
    </lineage>
</organism>
<dbReference type="EMBL" id="CALSDN010000001">
    <property type="protein sequence ID" value="CAH6718642.1"/>
    <property type="molecule type" value="Genomic_DNA"/>
</dbReference>
<evidence type="ECO:0000313" key="2">
    <source>
        <dbReference type="Proteomes" id="UP001152531"/>
    </source>
</evidence>
<protein>
    <submittedName>
        <fullName evidence="1">N-acyl-phosphatidylethanolamine-hydrolyzing phospholipase D, mitochondrial</fullName>
    </submittedName>
</protein>
<proteinExistence type="predicted"/>